<gene>
    <name evidence="2" type="ORF">CCUR1050_LOCUS6378</name>
</gene>
<reference evidence="2" key="1">
    <citation type="submission" date="2021-01" db="EMBL/GenBank/DDBJ databases">
        <authorList>
            <person name="Corre E."/>
            <person name="Pelletier E."/>
            <person name="Niang G."/>
            <person name="Scheremetjew M."/>
            <person name="Finn R."/>
            <person name="Kale V."/>
            <person name="Holt S."/>
            <person name="Cochrane G."/>
            <person name="Meng A."/>
            <person name="Brown T."/>
            <person name="Cohen L."/>
        </authorList>
    </citation>
    <scope>NUCLEOTIDE SEQUENCE</scope>
    <source>
        <strain evidence="2">CCAP979/52</strain>
    </source>
</reference>
<sequence>MPATKFNGGEVKQKLNEAHPMMHVTDPSKSILIQCMIDDALKSPNHLSDEDSDVQDHGSGSESESRDGDRQDKDEGDLLLPIWMYFVFSFACDKIKFGITTWEEHATAYAASAWYGTCLTRYFQLPVNHQVPTGGRKGNPEKVCDMPMYKQYEDCFKLIFWYFLFSGEDLLSLWDETSGTCILFLVYVLASHLASFTPHQLSEGIKALILHDQRNSTWNDTPEKLWDFVRNGGLGQFLDEEGTREGSRQALQEMADRLANVTSDLQWSKLRTCSGSELCSMSEIGHFACYKAWNDLKELGIKEHFPELKPEHCKRKWEEADASQLHTEAKMDSEQALQCKVQKANASASGP</sequence>
<evidence type="ECO:0000256" key="1">
    <source>
        <dbReference type="SAM" id="MobiDB-lite"/>
    </source>
</evidence>
<feature type="region of interest" description="Disordered" evidence="1">
    <location>
        <begin position="44"/>
        <end position="73"/>
    </location>
</feature>
<organism evidence="2">
    <name type="scientific">Cryptomonas curvata</name>
    <dbReference type="NCBI Taxonomy" id="233186"/>
    <lineage>
        <taxon>Eukaryota</taxon>
        <taxon>Cryptophyceae</taxon>
        <taxon>Cryptomonadales</taxon>
        <taxon>Cryptomonadaceae</taxon>
        <taxon>Cryptomonas</taxon>
    </lineage>
</organism>
<accession>A0A7S0QE86</accession>
<dbReference type="EMBL" id="HBEZ01011608">
    <property type="protein sequence ID" value="CAD8628699.1"/>
    <property type="molecule type" value="Transcribed_RNA"/>
</dbReference>
<proteinExistence type="predicted"/>
<name>A0A7S0QE86_9CRYP</name>
<dbReference type="AlphaFoldDB" id="A0A7S0QE86"/>
<evidence type="ECO:0000313" key="2">
    <source>
        <dbReference type="EMBL" id="CAD8628699.1"/>
    </source>
</evidence>
<feature type="compositionally biased region" description="Basic and acidic residues" evidence="1">
    <location>
        <begin position="63"/>
        <end position="73"/>
    </location>
</feature>
<protein>
    <submittedName>
        <fullName evidence="2">Uncharacterized protein</fullName>
    </submittedName>
</protein>